<organism evidence="1 2">
    <name type="scientific">Cudoniella acicularis</name>
    <dbReference type="NCBI Taxonomy" id="354080"/>
    <lineage>
        <taxon>Eukaryota</taxon>
        <taxon>Fungi</taxon>
        <taxon>Dikarya</taxon>
        <taxon>Ascomycota</taxon>
        <taxon>Pezizomycotina</taxon>
        <taxon>Leotiomycetes</taxon>
        <taxon>Helotiales</taxon>
        <taxon>Tricladiaceae</taxon>
        <taxon>Cudoniella</taxon>
    </lineage>
</organism>
<dbReference type="Gene3D" id="2.120.10.80">
    <property type="entry name" value="Kelch-type beta propeller"/>
    <property type="match status" value="1"/>
</dbReference>
<dbReference type="InterPro" id="IPR015915">
    <property type="entry name" value="Kelch-typ_b-propeller"/>
</dbReference>
<protein>
    <submittedName>
        <fullName evidence="1">Uncharacterized protein</fullName>
    </submittedName>
</protein>
<dbReference type="Proteomes" id="UP000566819">
    <property type="component" value="Unassembled WGS sequence"/>
</dbReference>
<dbReference type="OrthoDB" id="10251809at2759"/>
<sequence length="340" mass="36422">MLWTSSIVVNSWLYIDGGEYYVQGATSYGNLILGLTNFKNEVLWWIPEISSFEAFGGQPYTATTNSIWSLKPDGNGAGTWSEKTSPSDTFWQSVTWPCYGSNAASSTNGYILGGYAQYGNTLGAITGMIELGFANSLSNSTNITTAGQYSSSGMSGDGAAQFVASFGETGILVLLSGKAPLSSFDTNSMLRPMSNITIYDPSSMLWYSQTATGDVPGSRCDICIVGAQSTNSSTFEIYSFVYGGWTGSFSATDNQDSQNVYILTLPAFRWIRVSASTAPRAGSSCQIVNSQMISVGGWDPTGTSSYSNRTVPSIVGQSSSKSSFYHQLSYNRNSSTFNAY</sequence>
<reference evidence="1 2" key="1">
    <citation type="submission" date="2020-03" db="EMBL/GenBank/DDBJ databases">
        <title>Draft Genome Sequence of Cudoniella acicularis.</title>
        <authorList>
            <person name="Buettner E."/>
            <person name="Kellner H."/>
        </authorList>
    </citation>
    <scope>NUCLEOTIDE SEQUENCE [LARGE SCALE GENOMIC DNA]</scope>
    <source>
        <strain evidence="1 2">DSM 108380</strain>
    </source>
</reference>
<proteinExistence type="predicted"/>
<comment type="caution">
    <text evidence="1">The sequence shown here is derived from an EMBL/GenBank/DDBJ whole genome shotgun (WGS) entry which is preliminary data.</text>
</comment>
<accession>A0A8H4R9F2</accession>
<name>A0A8H4R9F2_9HELO</name>
<dbReference type="SUPFAM" id="SSF50965">
    <property type="entry name" value="Galactose oxidase, central domain"/>
    <property type="match status" value="1"/>
</dbReference>
<dbReference type="AlphaFoldDB" id="A0A8H4R9F2"/>
<evidence type="ECO:0000313" key="1">
    <source>
        <dbReference type="EMBL" id="KAF4624625.1"/>
    </source>
</evidence>
<dbReference type="InterPro" id="IPR011043">
    <property type="entry name" value="Gal_Oxase/kelch_b-propeller"/>
</dbReference>
<evidence type="ECO:0000313" key="2">
    <source>
        <dbReference type="Proteomes" id="UP000566819"/>
    </source>
</evidence>
<gene>
    <name evidence="1" type="ORF">G7Y89_g13543</name>
</gene>
<dbReference type="EMBL" id="JAAMPI010001600">
    <property type="protein sequence ID" value="KAF4624625.1"/>
    <property type="molecule type" value="Genomic_DNA"/>
</dbReference>
<keyword evidence="2" id="KW-1185">Reference proteome</keyword>